<dbReference type="InterPro" id="IPR029001">
    <property type="entry name" value="ITPase-like_fam"/>
</dbReference>
<feature type="binding site" evidence="10">
    <location>
        <position position="177"/>
    </location>
    <ligand>
        <name>substrate</name>
    </ligand>
</feature>
<feature type="binding site" evidence="10">
    <location>
        <begin position="10"/>
        <end position="15"/>
    </location>
    <ligand>
        <name>substrate</name>
    </ligand>
</feature>
<dbReference type="FunFam" id="3.90.950.10:FF:000001">
    <property type="entry name" value="dITP/XTP pyrophosphatase"/>
    <property type="match status" value="1"/>
</dbReference>
<organism evidence="12 13">
    <name type="scientific">Leptospira ilyithenensis</name>
    <dbReference type="NCBI Taxonomy" id="2484901"/>
    <lineage>
        <taxon>Bacteria</taxon>
        <taxon>Pseudomonadati</taxon>
        <taxon>Spirochaetota</taxon>
        <taxon>Spirochaetia</taxon>
        <taxon>Leptospirales</taxon>
        <taxon>Leptospiraceae</taxon>
        <taxon>Leptospira</taxon>
    </lineage>
</organism>
<sequence length="199" mass="22101">MTTKQIAFASGSTHKIKEMRLLLEPLGFQVVTPKDLSIPFAPEETESSFVGNAFIKSKELFKLTGLPAFADDSGICVDALNGRPGVFSARYGGDGLNDKDRAIRLLSELGENQNRKANYTCVIAYSSEKEEVSFEGQVFGEIANDYDSIGKYGFGYDPVFYYPPFLKRFSEVPEEEKNKVSHRAVAMGKFLDWLSAKVP</sequence>
<comment type="catalytic activity">
    <reaction evidence="9 10">
        <text>XTP + H2O = XMP + diphosphate + H(+)</text>
        <dbReference type="Rhea" id="RHEA:28610"/>
        <dbReference type="ChEBI" id="CHEBI:15377"/>
        <dbReference type="ChEBI" id="CHEBI:15378"/>
        <dbReference type="ChEBI" id="CHEBI:33019"/>
        <dbReference type="ChEBI" id="CHEBI:57464"/>
        <dbReference type="ChEBI" id="CHEBI:61314"/>
        <dbReference type="EC" id="3.6.1.66"/>
    </reaction>
</comment>
<feature type="binding site" evidence="10">
    <location>
        <begin position="182"/>
        <end position="183"/>
    </location>
    <ligand>
        <name>substrate</name>
    </ligand>
</feature>
<feature type="binding site" evidence="10">
    <location>
        <begin position="154"/>
        <end position="157"/>
    </location>
    <ligand>
        <name>substrate</name>
    </ligand>
</feature>
<dbReference type="Proteomes" id="UP000298264">
    <property type="component" value="Unassembled WGS sequence"/>
</dbReference>
<dbReference type="HAMAP" id="MF_01405">
    <property type="entry name" value="Non_canon_purine_NTPase"/>
    <property type="match status" value="1"/>
</dbReference>
<comment type="caution">
    <text evidence="12">The sequence shown here is derived from an EMBL/GenBank/DDBJ whole genome shotgun (WGS) entry which is preliminary data.</text>
</comment>
<gene>
    <name evidence="12" type="primary">rdgB</name>
    <name evidence="12" type="ORF">EHS11_09930</name>
</gene>
<keyword evidence="3 10" id="KW-0479">Metal-binding</keyword>
<feature type="binding site" evidence="10">
    <location>
        <position position="72"/>
    </location>
    <ligand>
        <name>Mg(2+)</name>
        <dbReference type="ChEBI" id="CHEBI:18420"/>
    </ligand>
</feature>
<dbReference type="PANTHER" id="PTHR11067:SF9">
    <property type="entry name" value="INOSINE TRIPHOSPHATE PYROPHOSPHATASE"/>
    <property type="match status" value="1"/>
</dbReference>
<keyword evidence="6 10" id="KW-0460">Magnesium</keyword>
<keyword evidence="5 10" id="KW-0378">Hydrolase</keyword>
<keyword evidence="7 10" id="KW-0546">Nucleotide metabolism</keyword>
<evidence type="ECO:0000313" key="13">
    <source>
        <dbReference type="Proteomes" id="UP000298264"/>
    </source>
</evidence>
<dbReference type="GO" id="GO:0009146">
    <property type="term" value="P:purine nucleoside triphosphate catabolic process"/>
    <property type="evidence" value="ECO:0007669"/>
    <property type="project" value="UniProtKB-UniRule"/>
</dbReference>
<evidence type="ECO:0000256" key="1">
    <source>
        <dbReference type="ARBA" id="ARBA00008023"/>
    </source>
</evidence>
<dbReference type="GO" id="GO:0017111">
    <property type="term" value="F:ribonucleoside triphosphate phosphatase activity"/>
    <property type="evidence" value="ECO:0007669"/>
    <property type="project" value="InterPro"/>
</dbReference>
<dbReference type="GO" id="GO:0005829">
    <property type="term" value="C:cytosol"/>
    <property type="evidence" value="ECO:0007669"/>
    <property type="project" value="TreeGrafter"/>
</dbReference>
<comment type="catalytic activity">
    <reaction evidence="10">
        <text>ITP + H2O = IMP + diphosphate + H(+)</text>
        <dbReference type="Rhea" id="RHEA:29399"/>
        <dbReference type="ChEBI" id="CHEBI:15377"/>
        <dbReference type="ChEBI" id="CHEBI:15378"/>
        <dbReference type="ChEBI" id="CHEBI:33019"/>
        <dbReference type="ChEBI" id="CHEBI:58053"/>
        <dbReference type="ChEBI" id="CHEBI:61402"/>
        <dbReference type="EC" id="3.6.1.66"/>
    </reaction>
</comment>
<feature type="active site" description="Proton acceptor" evidence="10">
    <location>
        <position position="72"/>
    </location>
</feature>
<comment type="catalytic activity">
    <reaction evidence="8 10">
        <text>dITP + H2O = dIMP + diphosphate + H(+)</text>
        <dbReference type="Rhea" id="RHEA:28342"/>
        <dbReference type="ChEBI" id="CHEBI:15377"/>
        <dbReference type="ChEBI" id="CHEBI:15378"/>
        <dbReference type="ChEBI" id="CHEBI:33019"/>
        <dbReference type="ChEBI" id="CHEBI:61194"/>
        <dbReference type="ChEBI" id="CHEBI:61382"/>
        <dbReference type="EC" id="3.6.1.66"/>
    </reaction>
</comment>
<dbReference type="EC" id="3.6.1.66" evidence="10"/>
<evidence type="ECO:0000256" key="5">
    <source>
        <dbReference type="ARBA" id="ARBA00022801"/>
    </source>
</evidence>
<comment type="cofactor">
    <cofactor evidence="10">
        <name>Mg(2+)</name>
        <dbReference type="ChEBI" id="CHEBI:18420"/>
    </cofactor>
    <text evidence="10">Binds 1 Mg(2+) ion per subunit.</text>
</comment>
<dbReference type="GO" id="GO:0009117">
    <property type="term" value="P:nucleotide metabolic process"/>
    <property type="evidence" value="ECO:0007669"/>
    <property type="project" value="UniProtKB-KW"/>
</dbReference>
<comment type="function">
    <text evidence="10">Pyrophosphatase that catalyzes the hydrolysis of nucleoside triphosphates to their monophosphate derivatives, with a high preference for the non-canonical purine nucleotides XTP (xanthosine triphosphate), dITP (deoxyinosine triphosphate) and ITP. Seems to function as a house-cleaning enzyme that removes non-canonical purine nucleotides from the nucleotide pool, thus preventing their incorporation into DNA/RNA and avoiding chromosomal lesions.</text>
</comment>
<evidence type="ECO:0000256" key="8">
    <source>
        <dbReference type="ARBA" id="ARBA00051875"/>
    </source>
</evidence>
<comment type="subunit">
    <text evidence="2 10">Homodimer.</text>
</comment>
<dbReference type="GO" id="GO:0035870">
    <property type="term" value="F:dITP diphosphatase activity"/>
    <property type="evidence" value="ECO:0007669"/>
    <property type="project" value="UniProtKB-UniRule"/>
</dbReference>
<dbReference type="EMBL" id="RQHV01000043">
    <property type="protein sequence ID" value="TGN10593.1"/>
    <property type="molecule type" value="Genomic_DNA"/>
</dbReference>
<evidence type="ECO:0000256" key="9">
    <source>
        <dbReference type="ARBA" id="ARBA00052017"/>
    </source>
</evidence>
<feature type="binding site" evidence="10">
    <location>
        <position position="43"/>
    </location>
    <ligand>
        <name>Mg(2+)</name>
        <dbReference type="ChEBI" id="CHEBI:18420"/>
    </ligand>
</feature>
<protein>
    <recommendedName>
        <fullName evidence="10">dITP/XTP pyrophosphatase</fullName>
        <ecNumber evidence="10">3.6.1.66</ecNumber>
    </recommendedName>
    <alternativeName>
        <fullName evidence="10">Non-canonical purine NTP pyrophosphatase</fullName>
    </alternativeName>
    <alternativeName>
        <fullName evidence="10">Non-standard purine NTP pyrophosphatase</fullName>
    </alternativeName>
    <alternativeName>
        <fullName evidence="10">Nucleoside-triphosphate diphosphatase</fullName>
    </alternativeName>
    <alternativeName>
        <fullName evidence="10">Nucleoside-triphosphate pyrophosphatase</fullName>
        <shortName evidence="10">NTPase</shortName>
    </alternativeName>
</protein>
<dbReference type="CDD" id="cd00515">
    <property type="entry name" value="HAM1"/>
    <property type="match status" value="1"/>
</dbReference>
<evidence type="ECO:0000256" key="10">
    <source>
        <dbReference type="HAMAP-Rule" id="MF_01405"/>
    </source>
</evidence>
<dbReference type="GO" id="GO:0046872">
    <property type="term" value="F:metal ion binding"/>
    <property type="evidence" value="ECO:0007669"/>
    <property type="project" value="UniProtKB-KW"/>
</dbReference>
<dbReference type="InterPro" id="IPR020922">
    <property type="entry name" value="dITP/XTP_pyrophosphatase"/>
</dbReference>
<accession>A0A4R9LTU7</accession>
<dbReference type="GO" id="GO:0036222">
    <property type="term" value="F:XTP diphosphatase activity"/>
    <property type="evidence" value="ECO:0007669"/>
    <property type="project" value="UniProtKB-UniRule"/>
</dbReference>
<evidence type="ECO:0000256" key="6">
    <source>
        <dbReference type="ARBA" id="ARBA00022842"/>
    </source>
</evidence>
<proteinExistence type="inferred from homology"/>
<dbReference type="RefSeq" id="WP_135764234.1">
    <property type="nucleotide sequence ID" value="NZ_RQHV01000043.1"/>
</dbReference>
<dbReference type="NCBIfam" id="TIGR00042">
    <property type="entry name" value="RdgB/HAM1 family non-canonical purine NTP pyrophosphatase"/>
    <property type="match status" value="1"/>
</dbReference>
<dbReference type="GO" id="GO:0000166">
    <property type="term" value="F:nucleotide binding"/>
    <property type="evidence" value="ECO:0007669"/>
    <property type="project" value="UniProtKB-KW"/>
</dbReference>
<comment type="similarity">
    <text evidence="1 10 11">Belongs to the HAM1 NTPase family.</text>
</comment>
<evidence type="ECO:0000256" key="3">
    <source>
        <dbReference type="ARBA" id="ARBA00022723"/>
    </source>
</evidence>
<feature type="binding site" evidence="10">
    <location>
        <position position="73"/>
    </location>
    <ligand>
        <name>substrate</name>
    </ligand>
</feature>
<dbReference type="InterPro" id="IPR002637">
    <property type="entry name" value="RdgB/HAM1"/>
</dbReference>
<evidence type="ECO:0000256" key="4">
    <source>
        <dbReference type="ARBA" id="ARBA00022741"/>
    </source>
</evidence>
<reference evidence="12" key="1">
    <citation type="journal article" date="2019" name="PLoS Negl. Trop. Dis.">
        <title>Revisiting the worldwide diversity of Leptospira species in the environment.</title>
        <authorList>
            <person name="Vincent A.T."/>
            <person name="Schiettekatte O."/>
            <person name="Bourhy P."/>
            <person name="Veyrier F.J."/>
            <person name="Picardeau M."/>
        </authorList>
    </citation>
    <scope>NUCLEOTIDE SEQUENCE [LARGE SCALE GENOMIC DNA]</scope>
    <source>
        <strain evidence="12">201400974</strain>
    </source>
</reference>
<dbReference type="SUPFAM" id="SSF52972">
    <property type="entry name" value="ITPase-like"/>
    <property type="match status" value="1"/>
</dbReference>
<evidence type="ECO:0000256" key="11">
    <source>
        <dbReference type="RuleBase" id="RU003781"/>
    </source>
</evidence>
<dbReference type="Gene3D" id="3.90.950.10">
    <property type="match status" value="1"/>
</dbReference>
<evidence type="ECO:0000256" key="2">
    <source>
        <dbReference type="ARBA" id="ARBA00011738"/>
    </source>
</evidence>
<keyword evidence="4 10" id="KW-0547">Nucleotide-binding</keyword>
<dbReference type="PANTHER" id="PTHR11067">
    <property type="entry name" value="INOSINE TRIPHOSPHATE PYROPHOSPHATASE/HAM1 PROTEIN"/>
    <property type="match status" value="1"/>
</dbReference>
<dbReference type="AlphaFoldDB" id="A0A4R9LTU7"/>
<name>A0A4R9LTU7_9LEPT</name>
<dbReference type="Pfam" id="PF01725">
    <property type="entry name" value="Ham1p_like"/>
    <property type="match status" value="1"/>
</dbReference>
<evidence type="ECO:0000313" key="12">
    <source>
        <dbReference type="EMBL" id="TGN10593.1"/>
    </source>
</evidence>
<keyword evidence="13" id="KW-1185">Reference proteome</keyword>
<evidence type="ECO:0000256" key="7">
    <source>
        <dbReference type="ARBA" id="ARBA00023080"/>
    </source>
</evidence>
<dbReference type="OrthoDB" id="9807456at2"/>
<dbReference type="GO" id="GO:0036220">
    <property type="term" value="F:ITP diphosphatase activity"/>
    <property type="evidence" value="ECO:0007669"/>
    <property type="project" value="UniProtKB-UniRule"/>
</dbReference>